<protein>
    <recommendedName>
        <fullName evidence="7">Protein arginine N-methyltransferase</fullName>
        <ecNumber evidence="7">2.1.1.-</ecNumber>
    </recommendedName>
</protein>
<evidence type="ECO:0000256" key="7">
    <source>
        <dbReference type="PIRNR" id="PIRNR036946"/>
    </source>
</evidence>
<dbReference type="FunFam" id="3.40.50.150:FF:000070">
    <property type="entry name" value="Protein arginine N-methyltransferase 7"/>
    <property type="match status" value="1"/>
</dbReference>
<name>A0A9J7MVL0_BRAFL</name>
<dbReference type="PROSITE" id="PS51678">
    <property type="entry name" value="SAM_MT_PRMT"/>
    <property type="match status" value="2"/>
</dbReference>
<dbReference type="InterPro" id="IPR055135">
    <property type="entry name" value="PRMT_dom"/>
</dbReference>
<dbReference type="Pfam" id="PF22528">
    <property type="entry name" value="PRMT_C"/>
    <property type="match status" value="2"/>
</dbReference>
<dbReference type="GO" id="GO:0016274">
    <property type="term" value="F:protein-arginine N-methyltransferase activity"/>
    <property type="evidence" value="ECO:0000318"/>
    <property type="project" value="GO_Central"/>
</dbReference>
<dbReference type="GeneID" id="118419322"/>
<dbReference type="InterPro" id="IPR025799">
    <property type="entry name" value="Arg_MeTrfase"/>
</dbReference>
<dbReference type="RefSeq" id="XP_035681576.1">
    <property type="nucleotide sequence ID" value="XM_035825683.1"/>
</dbReference>
<evidence type="ECO:0000256" key="3">
    <source>
        <dbReference type="ARBA" id="ARBA00022691"/>
    </source>
</evidence>
<evidence type="ECO:0000256" key="8">
    <source>
        <dbReference type="PROSITE-ProRule" id="PRU01015"/>
    </source>
</evidence>
<evidence type="ECO:0000259" key="9">
    <source>
        <dbReference type="Pfam" id="PF22528"/>
    </source>
</evidence>
<dbReference type="Gene3D" id="2.70.160.11">
    <property type="entry name" value="Hnrnp arginine n-methyltransferase1"/>
    <property type="match status" value="2"/>
</dbReference>
<dbReference type="InterPro" id="IPR029063">
    <property type="entry name" value="SAM-dependent_MTases_sf"/>
</dbReference>
<dbReference type="EC" id="2.1.1.-" evidence="7"/>
<keyword evidence="10" id="KW-1185">Reference proteome</keyword>
<gene>
    <name evidence="11" type="primary">LOC118419322</name>
</gene>
<dbReference type="SUPFAM" id="SSF53335">
    <property type="entry name" value="S-adenosyl-L-methionine-dependent methyltransferases"/>
    <property type="match status" value="2"/>
</dbReference>
<dbReference type="GO" id="GO:0035241">
    <property type="term" value="F:protein-arginine omega-N monomethyltransferase activity"/>
    <property type="evidence" value="ECO:0007669"/>
    <property type="project" value="UniProtKB-EC"/>
</dbReference>
<dbReference type="Pfam" id="PF06325">
    <property type="entry name" value="PrmA"/>
    <property type="match status" value="1"/>
</dbReference>
<proteinExistence type="inferred from homology"/>
<dbReference type="GO" id="GO:0042054">
    <property type="term" value="F:histone methyltransferase activity"/>
    <property type="evidence" value="ECO:0000318"/>
    <property type="project" value="GO_Central"/>
</dbReference>
<comment type="similarity">
    <text evidence="7">Belongs to the class I-like SAM-binding methyltransferase superfamily. Protein arginine N-methyltransferase family. PRMT7 subfamily.</text>
</comment>
<evidence type="ECO:0000256" key="4">
    <source>
        <dbReference type="ARBA" id="ARBA00022737"/>
    </source>
</evidence>
<dbReference type="GO" id="GO:0006355">
    <property type="term" value="P:regulation of DNA-templated transcription"/>
    <property type="evidence" value="ECO:0000318"/>
    <property type="project" value="GO_Central"/>
</dbReference>
<dbReference type="FunFam" id="3.40.50.150:FF:000071">
    <property type="entry name" value="Protein arginine N-methyltransferase 7"/>
    <property type="match status" value="1"/>
</dbReference>
<comment type="function">
    <text evidence="5">Arginine methyltransferase that can both catalyze the formation of omega-N monomethylarginine (MMA) and symmetrical dimethylarginine (sDMA), with a preference for the formation of MMA. Specifically mediates the symmetrical dimethylation of arginine residues in the small nuclear ribonucleoproteins Sm D1 (SNRPD1) and Sm D3 (SNRPD3); such methylation being required for the assembly and biogenesis of snRNP core particles. Specifically mediates the symmetric dimethylation of histone H4 'Arg-3' to form H4R3me2s. Plays a role in gene imprinting by being recruited by CTCFL at the H19 imprinted control region (ICR) and methylating histone H4 to form H4R3me2s, possibly leading to recruit DNA methyltransferases at these sites. May also play a role in embryonic stem cell (ESC) pluripotency. Also able to mediate the arginine methylation of histone H2A and myelin basic protein (MBP) in vitro; the relevance of such results is however unclear in vivo.</text>
</comment>
<comment type="catalytic activity">
    <reaction evidence="6">
        <text>L-arginyl-[protein] + S-adenosyl-L-methionine = N(omega)-methyl-L-arginyl-[protein] + S-adenosyl-L-homocysteine + H(+)</text>
        <dbReference type="Rhea" id="RHEA:48100"/>
        <dbReference type="Rhea" id="RHEA-COMP:10532"/>
        <dbReference type="Rhea" id="RHEA-COMP:11990"/>
        <dbReference type="ChEBI" id="CHEBI:15378"/>
        <dbReference type="ChEBI" id="CHEBI:29965"/>
        <dbReference type="ChEBI" id="CHEBI:57856"/>
        <dbReference type="ChEBI" id="CHEBI:59789"/>
        <dbReference type="ChEBI" id="CHEBI:65280"/>
        <dbReference type="EC" id="2.1.1.321"/>
    </reaction>
</comment>
<dbReference type="OrthoDB" id="412876at2759"/>
<feature type="domain" description="Protein arginine N-methyltransferase" evidence="9">
    <location>
        <begin position="543"/>
        <end position="705"/>
    </location>
</feature>
<dbReference type="CDD" id="cd02440">
    <property type="entry name" value="AdoMet_MTases"/>
    <property type="match status" value="1"/>
</dbReference>
<dbReference type="Proteomes" id="UP000001554">
    <property type="component" value="Chromosome 7"/>
</dbReference>
<evidence type="ECO:0000313" key="10">
    <source>
        <dbReference type="Proteomes" id="UP000001554"/>
    </source>
</evidence>
<sequence length="720" mass="81099">MWYLRSCGRFCPRRARFLSRLSSLMQVFRQTLNPTTGRAEWTAMDEDYDYNQEVARSSYTDMLHDEERNKKYKAGLELAIGRVRGRGQRVHVLDIGTGSGLLSMLAVQAGADRVTACECFKPMAGAAQKIVKTNSFSDKITVIPKRSTDLTAGPGGDMEERANILVAELLDTELIGEGCLYTYQHALKHLVTPDCIFVPHAATVYAQVVESDFMWNWHRLRDLPITGCEKALVPSSDMEACMGAAAVHDIQLSQVKQEQFKPLTEPIKVFRFEFDKKMESLERRTELSVMVTATGQAQVVLMWWDIEMDPDSSVLLSVAPSWAHPTPDNMQWRDHWMQAVYFNHQSIPVEKGQQVALHGRHDEYSLWFQVQKQGSTTSAGSEFSLERPVCRCGGHMVWSRPRLGMLNDRSRWGTYAAALKQVLAPGQTCVSVSDASWVPLMAARLGAQEVGLLYSSGGKNDKKCLHQHIYRLIEANNLQGKVHIVQGSEEQLEAALEDRKVGMVIAEPYYSSSLLPWHSLYFWYVCTRLRHKLQGGATVLPARAELVAVAMEFEDLWRLRAPVGTVEGFDISVMDQMVKDHSNQTDERVEPHPLWEYPGVGVSNPVTLMNFDLTQSVPTENLVATGEIPFTCSGSCNAVALWMNYDLLGDGRHTVSTGPRAPYTSGRPQWDPHIRQGVYFMDKPVQVSADFRLVYRVTFSPKDGRMDFQFDIENSQGKNL</sequence>
<dbReference type="PANTHER" id="PTHR11006">
    <property type="entry name" value="PROTEIN ARGININE N-METHYLTRANSFERASE"/>
    <property type="match status" value="1"/>
</dbReference>
<dbReference type="GO" id="GO:0006338">
    <property type="term" value="P:chromatin remodeling"/>
    <property type="evidence" value="ECO:0000318"/>
    <property type="project" value="GO_Central"/>
</dbReference>
<keyword evidence="1 8" id="KW-0489">Methyltransferase</keyword>
<evidence type="ECO:0000256" key="2">
    <source>
        <dbReference type="ARBA" id="ARBA00022679"/>
    </source>
</evidence>
<feature type="domain" description="Protein arginine N-methyltransferase" evidence="9">
    <location>
        <begin position="200"/>
        <end position="373"/>
    </location>
</feature>
<dbReference type="PIRSF" id="PIRSF036946">
    <property type="entry name" value="Arg_N-mtase"/>
    <property type="match status" value="1"/>
</dbReference>
<dbReference type="InterPro" id="IPR014644">
    <property type="entry name" value="MeTrfase_PRMT7"/>
</dbReference>
<dbReference type="AlphaFoldDB" id="A0A9J7MVL0"/>
<dbReference type="KEGG" id="bfo:118419322"/>
<keyword evidence="4" id="KW-0677">Repeat</keyword>
<evidence type="ECO:0000256" key="1">
    <source>
        <dbReference type="ARBA" id="ARBA00022603"/>
    </source>
</evidence>
<keyword evidence="3 8" id="KW-0949">S-adenosyl-L-methionine</keyword>
<keyword evidence="2 8" id="KW-0808">Transferase</keyword>
<evidence type="ECO:0000256" key="6">
    <source>
        <dbReference type="ARBA" id="ARBA00048213"/>
    </source>
</evidence>
<dbReference type="Gene3D" id="3.40.50.150">
    <property type="entry name" value="Vaccinia Virus protein VP39"/>
    <property type="match status" value="2"/>
</dbReference>
<evidence type="ECO:0000313" key="11">
    <source>
        <dbReference type="RefSeq" id="XP_035681576.1"/>
    </source>
</evidence>
<dbReference type="GO" id="GO:0032259">
    <property type="term" value="P:methylation"/>
    <property type="evidence" value="ECO:0007669"/>
    <property type="project" value="UniProtKB-KW"/>
</dbReference>
<reference evidence="10" key="1">
    <citation type="journal article" date="2020" name="Nat. Ecol. Evol.">
        <title>Deeply conserved synteny resolves early events in vertebrate evolution.</title>
        <authorList>
            <person name="Simakov O."/>
            <person name="Marletaz F."/>
            <person name="Yue J.X."/>
            <person name="O'Connell B."/>
            <person name="Jenkins J."/>
            <person name="Brandt A."/>
            <person name="Calef R."/>
            <person name="Tung C.H."/>
            <person name="Huang T.K."/>
            <person name="Schmutz J."/>
            <person name="Satoh N."/>
            <person name="Yu J.K."/>
            <person name="Putnam N.H."/>
            <person name="Green R.E."/>
            <person name="Rokhsar D.S."/>
        </authorList>
    </citation>
    <scope>NUCLEOTIDE SEQUENCE [LARGE SCALE GENOMIC DNA]</scope>
    <source>
        <strain evidence="10">S238N-H82</strain>
    </source>
</reference>
<dbReference type="PANTHER" id="PTHR11006:SF4">
    <property type="entry name" value="PROTEIN ARGININE N-METHYLTRANSFERASE 7"/>
    <property type="match status" value="1"/>
</dbReference>
<dbReference type="FunFam" id="2.70.160.11:FF:000050">
    <property type="entry name" value="Protein arginine N-methyltransferase"/>
    <property type="match status" value="1"/>
</dbReference>
<organism evidence="10 11">
    <name type="scientific">Branchiostoma floridae</name>
    <name type="common">Florida lancelet</name>
    <name type="synonym">Amphioxus</name>
    <dbReference type="NCBI Taxonomy" id="7739"/>
    <lineage>
        <taxon>Eukaryota</taxon>
        <taxon>Metazoa</taxon>
        <taxon>Chordata</taxon>
        <taxon>Cephalochordata</taxon>
        <taxon>Leptocardii</taxon>
        <taxon>Amphioxiformes</taxon>
        <taxon>Branchiostomatidae</taxon>
        <taxon>Branchiostoma</taxon>
    </lineage>
</organism>
<dbReference type="OMA" id="CHHDEYS"/>
<evidence type="ECO:0000256" key="5">
    <source>
        <dbReference type="ARBA" id="ARBA00025570"/>
    </source>
</evidence>
<accession>A0A9J7MVL0</accession>
<reference evidence="11" key="2">
    <citation type="submission" date="2025-08" db="UniProtKB">
        <authorList>
            <consortium name="RefSeq"/>
        </authorList>
    </citation>
    <scope>IDENTIFICATION</scope>
    <source>
        <strain evidence="11">S238N-H82</strain>
        <tissue evidence="11">Testes</tissue>
    </source>
</reference>